<keyword evidence="1" id="KW-0472">Membrane</keyword>
<accession>A0A6A5Y452</accession>
<reference evidence="2" key="1">
    <citation type="journal article" date="2020" name="Stud. Mycol.">
        <title>101 Dothideomycetes genomes: a test case for predicting lifestyles and emergence of pathogens.</title>
        <authorList>
            <person name="Haridas S."/>
            <person name="Albert R."/>
            <person name="Binder M."/>
            <person name="Bloem J."/>
            <person name="Labutti K."/>
            <person name="Salamov A."/>
            <person name="Andreopoulos B."/>
            <person name="Baker S."/>
            <person name="Barry K."/>
            <person name="Bills G."/>
            <person name="Bluhm B."/>
            <person name="Cannon C."/>
            <person name="Castanera R."/>
            <person name="Culley D."/>
            <person name="Daum C."/>
            <person name="Ezra D."/>
            <person name="Gonzalez J."/>
            <person name="Henrissat B."/>
            <person name="Kuo A."/>
            <person name="Liang C."/>
            <person name="Lipzen A."/>
            <person name="Lutzoni F."/>
            <person name="Magnuson J."/>
            <person name="Mondo S."/>
            <person name="Nolan M."/>
            <person name="Ohm R."/>
            <person name="Pangilinan J."/>
            <person name="Park H.-J."/>
            <person name="Ramirez L."/>
            <person name="Alfaro M."/>
            <person name="Sun H."/>
            <person name="Tritt A."/>
            <person name="Yoshinaga Y."/>
            <person name="Zwiers L.-H."/>
            <person name="Turgeon B."/>
            <person name="Goodwin S."/>
            <person name="Spatafora J."/>
            <person name="Crous P."/>
            <person name="Grigoriev I."/>
        </authorList>
    </citation>
    <scope>NUCLEOTIDE SEQUENCE</scope>
    <source>
        <strain evidence="2">CBS 175.79</strain>
    </source>
</reference>
<sequence length="68" mass="7550">MSLETASHMWPELRQPNGSISEFSTGCPIHEPQLLSSFSIWSSSFCHAILFILLPISSSINQQPSDMV</sequence>
<evidence type="ECO:0000313" key="3">
    <source>
        <dbReference type="Proteomes" id="UP000799778"/>
    </source>
</evidence>
<dbReference type="Proteomes" id="UP000799778">
    <property type="component" value="Unassembled WGS sequence"/>
</dbReference>
<dbReference type="EMBL" id="ML978067">
    <property type="protein sequence ID" value="KAF2019294.1"/>
    <property type="molecule type" value="Genomic_DNA"/>
</dbReference>
<keyword evidence="1" id="KW-0812">Transmembrane</keyword>
<evidence type="ECO:0000313" key="2">
    <source>
        <dbReference type="EMBL" id="KAF2019294.1"/>
    </source>
</evidence>
<keyword evidence="1" id="KW-1133">Transmembrane helix</keyword>
<name>A0A6A5Y452_9PLEO</name>
<dbReference type="AlphaFoldDB" id="A0A6A5Y452"/>
<keyword evidence="3" id="KW-1185">Reference proteome</keyword>
<organism evidence="2 3">
    <name type="scientific">Aaosphaeria arxii CBS 175.79</name>
    <dbReference type="NCBI Taxonomy" id="1450172"/>
    <lineage>
        <taxon>Eukaryota</taxon>
        <taxon>Fungi</taxon>
        <taxon>Dikarya</taxon>
        <taxon>Ascomycota</taxon>
        <taxon>Pezizomycotina</taxon>
        <taxon>Dothideomycetes</taxon>
        <taxon>Pleosporomycetidae</taxon>
        <taxon>Pleosporales</taxon>
        <taxon>Pleosporales incertae sedis</taxon>
        <taxon>Aaosphaeria</taxon>
    </lineage>
</organism>
<evidence type="ECO:0000256" key="1">
    <source>
        <dbReference type="SAM" id="Phobius"/>
    </source>
</evidence>
<proteinExistence type="predicted"/>
<dbReference type="GeneID" id="54278248"/>
<dbReference type="RefSeq" id="XP_033387633.1">
    <property type="nucleotide sequence ID" value="XM_033520851.1"/>
</dbReference>
<protein>
    <submittedName>
        <fullName evidence="2">Uncharacterized protein</fullName>
    </submittedName>
</protein>
<feature type="transmembrane region" description="Helical" evidence="1">
    <location>
        <begin position="38"/>
        <end position="57"/>
    </location>
</feature>
<gene>
    <name evidence="2" type="ORF">BU24DRAFT_116155</name>
</gene>